<evidence type="ECO:0000259" key="9">
    <source>
        <dbReference type="Pfam" id="PF18307"/>
    </source>
</evidence>
<dbReference type="PANTHER" id="PTHR13152">
    <property type="entry name" value="TFIIH, POLYPEPTIDE 4"/>
    <property type="match status" value="1"/>
</dbReference>
<evidence type="ECO:0000256" key="6">
    <source>
        <dbReference type="ARBA" id="ARBA00023204"/>
    </source>
</evidence>
<keyword evidence="5 8" id="KW-0804">Transcription</keyword>
<evidence type="ECO:0000313" key="11">
    <source>
        <dbReference type="Proteomes" id="UP000006906"/>
    </source>
</evidence>
<keyword evidence="6 8" id="KW-0234">DNA repair</keyword>
<evidence type="ECO:0000313" key="10">
    <source>
        <dbReference type="EMBL" id="PNW78292.1"/>
    </source>
</evidence>
<evidence type="ECO:0000256" key="4">
    <source>
        <dbReference type="ARBA" id="ARBA00023015"/>
    </source>
</evidence>
<keyword evidence="3 8" id="KW-0227">DNA damage</keyword>
<dbReference type="FunCoup" id="A0A2K3DCN7">
    <property type="interactions" value="1525"/>
</dbReference>
<dbReference type="Pfam" id="PF18307">
    <property type="entry name" value="Tfb2_C"/>
    <property type="match status" value="1"/>
</dbReference>
<evidence type="ECO:0000256" key="1">
    <source>
        <dbReference type="ARBA" id="ARBA00004123"/>
    </source>
</evidence>
<dbReference type="ExpressionAtlas" id="A0A2K3DCN7">
    <property type="expression patterns" value="baseline"/>
</dbReference>
<dbReference type="OrthoDB" id="364513at2759"/>
<dbReference type="KEGG" id="cre:CHLRE_09g403300v5"/>
<dbReference type="AlphaFoldDB" id="A0A2K3DCN7"/>
<evidence type="ECO:0000256" key="2">
    <source>
        <dbReference type="ARBA" id="ARBA00007132"/>
    </source>
</evidence>
<dbReference type="PANTHER" id="PTHR13152:SF0">
    <property type="entry name" value="GENERAL TRANSCRIPTION FACTOR IIH SUBUNIT 4"/>
    <property type="match status" value="1"/>
</dbReference>
<dbReference type="InParanoid" id="A0A2K3DCN7"/>
<name>A0A2K3DCN7_CHLRE</name>
<dbReference type="InterPro" id="IPR004598">
    <property type="entry name" value="TFIIH_p52/Tfb2"/>
</dbReference>
<keyword evidence="11" id="KW-1185">Reference proteome</keyword>
<dbReference type="STRING" id="3055.A0A2K3DCN7"/>
<proteinExistence type="inferred from homology"/>
<dbReference type="Gramene" id="PNW78292">
    <property type="protein sequence ID" value="PNW78292"/>
    <property type="gene ID" value="CHLRE_09g403300v5"/>
</dbReference>
<evidence type="ECO:0000256" key="5">
    <source>
        <dbReference type="ARBA" id="ARBA00023163"/>
    </source>
</evidence>
<comment type="subcellular location">
    <subcellularLocation>
        <location evidence="1 8">Nucleus</location>
    </subcellularLocation>
</comment>
<protein>
    <recommendedName>
        <fullName evidence="8">RNA polymerase II transcription factor B subunit 2</fullName>
    </recommendedName>
</protein>
<accession>A0A2K3DCN7</accession>
<comment type="function">
    <text evidence="8">Component of the general transcription and DNA repair factor IIH (TFIIH) core complex which is involved in general and transcription-coupled nucleotide excision repair (NER) of damaged DNA.</text>
</comment>
<dbReference type="GO" id="GO:0005675">
    <property type="term" value="C:transcription factor TFIIH holo complex"/>
    <property type="evidence" value="ECO:0000318"/>
    <property type="project" value="GO_Central"/>
</dbReference>
<feature type="domain" description="Transcription factor Tfb2 C-terminal" evidence="9">
    <location>
        <begin position="483"/>
        <end position="546"/>
    </location>
</feature>
<evidence type="ECO:0000256" key="8">
    <source>
        <dbReference type="RuleBase" id="RU364024"/>
    </source>
</evidence>
<dbReference type="EMBL" id="CM008970">
    <property type="protein sequence ID" value="PNW78292.1"/>
    <property type="molecule type" value="Genomic_DNA"/>
</dbReference>
<dbReference type="OMA" id="INRPECK"/>
<dbReference type="RefSeq" id="XP_042920756.1">
    <property type="nucleotide sequence ID" value="XM_043066110.1"/>
</dbReference>
<dbReference type="GO" id="GO:0000439">
    <property type="term" value="C:transcription factor TFIIH core complex"/>
    <property type="evidence" value="ECO:0000318"/>
    <property type="project" value="GO_Central"/>
</dbReference>
<dbReference type="InterPro" id="IPR040662">
    <property type="entry name" value="Tfb2_C"/>
</dbReference>
<reference evidence="10 11" key="1">
    <citation type="journal article" date="2007" name="Science">
        <title>The Chlamydomonas genome reveals the evolution of key animal and plant functions.</title>
        <authorList>
            <person name="Merchant S.S."/>
            <person name="Prochnik S.E."/>
            <person name="Vallon O."/>
            <person name="Harris E.H."/>
            <person name="Karpowicz S.J."/>
            <person name="Witman G.B."/>
            <person name="Terry A."/>
            <person name="Salamov A."/>
            <person name="Fritz-Laylin L.K."/>
            <person name="Marechal-Drouard L."/>
            <person name="Marshall W.F."/>
            <person name="Qu L.H."/>
            <person name="Nelson D.R."/>
            <person name="Sanderfoot A.A."/>
            <person name="Spalding M.H."/>
            <person name="Kapitonov V.V."/>
            <person name="Ren Q."/>
            <person name="Ferris P."/>
            <person name="Lindquist E."/>
            <person name="Shapiro H."/>
            <person name="Lucas S.M."/>
            <person name="Grimwood J."/>
            <person name="Schmutz J."/>
            <person name="Cardol P."/>
            <person name="Cerutti H."/>
            <person name="Chanfreau G."/>
            <person name="Chen C.L."/>
            <person name="Cognat V."/>
            <person name="Croft M.T."/>
            <person name="Dent R."/>
            <person name="Dutcher S."/>
            <person name="Fernandez E."/>
            <person name="Fukuzawa H."/>
            <person name="Gonzalez-Ballester D."/>
            <person name="Gonzalez-Halphen D."/>
            <person name="Hallmann A."/>
            <person name="Hanikenne M."/>
            <person name="Hippler M."/>
            <person name="Inwood W."/>
            <person name="Jabbari K."/>
            <person name="Kalanon M."/>
            <person name="Kuras R."/>
            <person name="Lefebvre P.A."/>
            <person name="Lemaire S.D."/>
            <person name="Lobanov A.V."/>
            <person name="Lohr M."/>
            <person name="Manuell A."/>
            <person name="Meier I."/>
            <person name="Mets L."/>
            <person name="Mittag M."/>
            <person name="Mittelmeier T."/>
            <person name="Moroney J.V."/>
            <person name="Moseley J."/>
            <person name="Napoli C."/>
            <person name="Nedelcu A.M."/>
            <person name="Niyogi K."/>
            <person name="Novoselov S.V."/>
            <person name="Paulsen I.T."/>
            <person name="Pazour G."/>
            <person name="Purton S."/>
            <person name="Ral J.P."/>
            <person name="Riano-Pachon D.M."/>
            <person name="Riekhof W."/>
            <person name="Rymarquis L."/>
            <person name="Schroda M."/>
            <person name="Stern D."/>
            <person name="Umen J."/>
            <person name="Willows R."/>
            <person name="Wilson N."/>
            <person name="Zimmer S.L."/>
            <person name="Allmer J."/>
            <person name="Balk J."/>
            <person name="Bisova K."/>
            <person name="Chen C.J."/>
            <person name="Elias M."/>
            <person name="Gendler K."/>
            <person name="Hauser C."/>
            <person name="Lamb M.R."/>
            <person name="Ledford H."/>
            <person name="Long J.C."/>
            <person name="Minagawa J."/>
            <person name="Page M.D."/>
            <person name="Pan J."/>
            <person name="Pootakham W."/>
            <person name="Roje S."/>
            <person name="Rose A."/>
            <person name="Stahlberg E."/>
            <person name="Terauchi A.M."/>
            <person name="Yang P."/>
            <person name="Ball S."/>
            <person name="Bowler C."/>
            <person name="Dieckmann C.L."/>
            <person name="Gladyshev V.N."/>
            <person name="Green P."/>
            <person name="Jorgensen R."/>
            <person name="Mayfield S."/>
            <person name="Mueller-Roeber B."/>
            <person name="Rajamani S."/>
            <person name="Sayre R.T."/>
            <person name="Brokstein P."/>
            <person name="Dubchak I."/>
            <person name="Goodstein D."/>
            <person name="Hornick L."/>
            <person name="Huang Y.W."/>
            <person name="Jhaveri J."/>
            <person name="Luo Y."/>
            <person name="Martinez D."/>
            <person name="Ngau W.C."/>
            <person name="Otillar B."/>
            <person name="Poliakov A."/>
            <person name="Porter A."/>
            <person name="Szajkowski L."/>
            <person name="Werner G."/>
            <person name="Zhou K."/>
            <person name="Grigoriev I.V."/>
            <person name="Rokhsar D.S."/>
            <person name="Grossman A.R."/>
        </authorList>
    </citation>
    <scope>NUCLEOTIDE SEQUENCE [LARGE SCALE GENOMIC DNA]</scope>
    <source>
        <strain evidence="11">CC-503</strain>
    </source>
</reference>
<dbReference type="Gene3D" id="3.30.70.2610">
    <property type="match status" value="1"/>
</dbReference>
<keyword evidence="7 8" id="KW-0539">Nucleus</keyword>
<dbReference type="Proteomes" id="UP000006906">
    <property type="component" value="Chromosome 9"/>
</dbReference>
<comment type="similarity">
    <text evidence="2 8">Belongs to the TFB2 family.</text>
</comment>
<organism evidence="10 11">
    <name type="scientific">Chlamydomonas reinhardtii</name>
    <name type="common">Chlamydomonas smithii</name>
    <dbReference type="NCBI Taxonomy" id="3055"/>
    <lineage>
        <taxon>Eukaryota</taxon>
        <taxon>Viridiplantae</taxon>
        <taxon>Chlorophyta</taxon>
        <taxon>core chlorophytes</taxon>
        <taxon>Chlorophyceae</taxon>
        <taxon>CS clade</taxon>
        <taxon>Chlamydomonadales</taxon>
        <taxon>Chlamydomonadaceae</taxon>
        <taxon>Chlamydomonas</taxon>
    </lineage>
</organism>
<dbReference type="GO" id="GO:0003690">
    <property type="term" value="F:double-stranded DNA binding"/>
    <property type="evidence" value="ECO:0000318"/>
    <property type="project" value="GO_Central"/>
</dbReference>
<sequence>MDFAAYISGLPGPKRGALYRSPWTCLAVFRNLPPLAQVYVMRLLFVPSPFPADFVDSWAAKGAASGHKAALSALRGLDVLTEVAAPGGPGGGGGPDAGAAAALAARAAARQQRGGVGAVALWCLHPDFRAQLQTVVCSGSQLMRGDVPAAAASCCPSLEELGEWAVGQWEALQLYLLGSSRSPPQLPQLLRARNYKELDIRSLLVEAGLLAFLSDIAAAAVANAAGGSSGGGRPATRGGAGSSSLAVTQRSFHWLLQPGDRQLWAVLREYISGAEAASGDELAHTLSFLLQLGFRRVGQPCAWAELRPPEQRMAAHLAQLGVLAVFQTDDGEVFYTPTRLAASLCGGSGGAGGGAGGAAGGKGSAGAAGSGGALAARGGGAGGAAAAAAMDGGGAGSDAFVIVESNYRVYVYTRSPVTIAVLELFVKREALLPNLFVGAIRRDSILAALARGITADELVAYLSARPHPSIAARCPVVPEVVSDQIRLWEASMNRLQAHPAVLYENMESRQLYERAVAAARAAGTLQWEDGARMRFVALESGHEAMKLLIVKAKQDLKL</sequence>
<evidence type="ECO:0000256" key="3">
    <source>
        <dbReference type="ARBA" id="ARBA00022763"/>
    </source>
</evidence>
<keyword evidence="4 8" id="KW-0805">Transcription regulation</keyword>
<gene>
    <name evidence="10" type="ORF">CHLRE_09g403300v5</name>
</gene>
<dbReference type="Pfam" id="PF03849">
    <property type="entry name" value="Tfb2"/>
    <property type="match status" value="2"/>
</dbReference>
<evidence type="ECO:0000256" key="7">
    <source>
        <dbReference type="ARBA" id="ARBA00023242"/>
    </source>
</evidence>
<dbReference type="GeneID" id="5720743"/>
<dbReference type="GO" id="GO:0006289">
    <property type="term" value="P:nucleotide-excision repair"/>
    <property type="evidence" value="ECO:0000318"/>
    <property type="project" value="GO_Central"/>
</dbReference>
<dbReference type="GO" id="GO:0001671">
    <property type="term" value="F:ATPase activator activity"/>
    <property type="evidence" value="ECO:0007669"/>
    <property type="project" value="InterPro"/>
</dbReference>